<reference evidence="3 4" key="1">
    <citation type="journal article" date="2018" name="Mol. Biol. Evol.">
        <title>Broad Genomic Sampling Reveals a Smut Pathogenic Ancestry of the Fungal Clade Ustilaginomycotina.</title>
        <authorList>
            <person name="Kijpornyongpan T."/>
            <person name="Mondo S.J."/>
            <person name="Barry K."/>
            <person name="Sandor L."/>
            <person name="Lee J."/>
            <person name="Lipzen A."/>
            <person name="Pangilinan J."/>
            <person name="LaButti K."/>
            <person name="Hainaut M."/>
            <person name="Henrissat B."/>
            <person name="Grigoriev I.V."/>
            <person name="Spatafora J.W."/>
            <person name="Aime M.C."/>
        </authorList>
    </citation>
    <scope>NUCLEOTIDE SEQUENCE [LARGE SCALE GENOMIC DNA]</scope>
    <source>
        <strain evidence="3 4">MCA 4198</strain>
    </source>
</reference>
<keyword evidence="2" id="KW-0732">Signal</keyword>
<name>A0A316YPI7_9BASI</name>
<feature type="chain" id="PRO_5016248890" evidence="2">
    <location>
        <begin position="24"/>
        <end position="321"/>
    </location>
</feature>
<dbReference type="GeneID" id="37041987"/>
<dbReference type="Proteomes" id="UP000245768">
    <property type="component" value="Unassembled WGS sequence"/>
</dbReference>
<dbReference type="InParanoid" id="A0A316YPI7"/>
<feature type="region of interest" description="Disordered" evidence="1">
    <location>
        <begin position="51"/>
        <end position="87"/>
    </location>
</feature>
<protein>
    <submittedName>
        <fullName evidence="3">Uncharacterized protein</fullName>
    </submittedName>
</protein>
<sequence>MRKIVASAALLASLLLLSMIGLATTTAAHQHDKQFKTSNNLLGQLYKRADSKKDKIPSSHPAQPTSSAPTHELPSHRSFEDKMQEEKLEESFQKLLLGNVGSGSGAWGRTKKRTPKFPVENEESTALTKNDKPDQPLQSDPPLPAPSSPDSSLPTSESDFSPPGSPMQISGAEDKHLATRKGKGVRSVRQRKEDIKPLTRFIKDFGSKTDEKKKKKRKKDRRSVFKLMCEDDELPEEFRLTESEFEARRKSLKFVSDWVRRGYHLISGTLRNTSSVSRIKHAEKTKGLRKNVLTTNGLNNTVALDSLIIKSLIIKSLNMNT</sequence>
<evidence type="ECO:0000313" key="3">
    <source>
        <dbReference type="EMBL" id="PWN89655.1"/>
    </source>
</evidence>
<dbReference type="RefSeq" id="XP_025376853.1">
    <property type="nucleotide sequence ID" value="XM_025520071.1"/>
</dbReference>
<proteinExistence type="predicted"/>
<gene>
    <name evidence="3" type="ORF">FA10DRAFT_261429</name>
</gene>
<evidence type="ECO:0000313" key="4">
    <source>
        <dbReference type="Proteomes" id="UP000245768"/>
    </source>
</evidence>
<feature type="compositionally biased region" description="Basic residues" evidence="1">
    <location>
        <begin position="178"/>
        <end position="189"/>
    </location>
</feature>
<keyword evidence="4" id="KW-1185">Reference proteome</keyword>
<evidence type="ECO:0000256" key="2">
    <source>
        <dbReference type="SAM" id="SignalP"/>
    </source>
</evidence>
<organism evidence="3 4">
    <name type="scientific">Acaromyces ingoldii</name>
    <dbReference type="NCBI Taxonomy" id="215250"/>
    <lineage>
        <taxon>Eukaryota</taxon>
        <taxon>Fungi</taxon>
        <taxon>Dikarya</taxon>
        <taxon>Basidiomycota</taxon>
        <taxon>Ustilaginomycotina</taxon>
        <taxon>Exobasidiomycetes</taxon>
        <taxon>Exobasidiales</taxon>
        <taxon>Cryptobasidiaceae</taxon>
        <taxon>Acaromyces</taxon>
    </lineage>
</organism>
<feature type="signal peptide" evidence="2">
    <location>
        <begin position="1"/>
        <end position="23"/>
    </location>
</feature>
<accession>A0A316YPI7</accession>
<feature type="compositionally biased region" description="Basic and acidic residues" evidence="1">
    <location>
        <begin position="73"/>
        <end position="87"/>
    </location>
</feature>
<feature type="region of interest" description="Disordered" evidence="1">
    <location>
        <begin position="99"/>
        <end position="192"/>
    </location>
</feature>
<evidence type="ECO:0000256" key="1">
    <source>
        <dbReference type="SAM" id="MobiDB-lite"/>
    </source>
</evidence>
<dbReference type="AlphaFoldDB" id="A0A316YPI7"/>
<dbReference type="EMBL" id="KZ819637">
    <property type="protein sequence ID" value="PWN89655.1"/>
    <property type="molecule type" value="Genomic_DNA"/>
</dbReference>
<feature type="compositionally biased region" description="Polar residues" evidence="1">
    <location>
        <begin position="60"/>
        <end position="69"/>
    </location>
</feature>